<sequence length="193" mass="21878">MHNITPNKEHLIVPVTLAIHSSITDIDEVADGLNELLRGSVDANFIADYKFISKDNELRVASSDVEEGELFSEHVAINTQIHPNSQGGNTKIVWVVATDSLSSTSFDWYPNELPARKQYENDKSFVMKVSNTQQHFFAFEVDASLSPDEVTDEVDAFYDEHCRSKAFNMSKLVDCYPFTADGWDYLVKDYDRV</sequence>
<gene>
    <name evidence="1" type="ORF">O1Q84_26330</name>
</gene>
<evidence type="ECO:0000313" key="1">
    <source>
        <dbReference type="EMBL" id="WAT93638.1"/>
    </source>
</evidence>
<dbReference type="Proteomes" id="UP001156560">
    <property type="component" value="Plasmid pHLA"/>
</dbReference>
<accession>A0AA47JMP9</accession>
<proteinExistence type="predicted"/>
<reference evidence="1" key="1">
    <citation type="submission" date="2022-12" db="EMBL/GenBank/DDBJ databases">
        <title>Vibrio parahaemolyticus become highly virulent by producing novel Tc toxins.</title>
        <authorList>
            <person name="Yang F."/>
            <person name="You Y."/>
            <person name="Lai Q."/>
            <person name="Xu L."/>
            <person name="Li F."/>
        </authorList>
    </citation>
    <scope>NUCLEOTIDE SEQUENCE</scope>
    <source>
        <strain evidence="1">Vp-HL-202005</strain>
        <plasmid evidence="1">pHLA</plasmid>
    </source>
</reference>
<dbReference type="AlphaFoldDB" id="A0AA47JMP9"/>
<organism evidence="1 2">
    <name type="scientific">Vibrio parahaemolyticus</name>
    <dbReference type="NCBI Taxonomy" id="670"/>
    <lineage>
        <taxon>Bacteria</taxon>
        <taxon>Pseudomonadati</taxon>
        <taxon>Pseudomonadota</taxon>
        <taxon>Gammaproteobacteria</taxon>
        <taxon>Vibrionales</taxon>
        <taxon>Vibrionaceae</taxon>
        <taxon>Vibrio</taxon>
    </lineage>
</organism>
<protein>
    <submittedName>
        <fullName evidence="1">Uncharacterized protein</fullName>
    </submittedName>
</protein>
<name>A0AA47JMP9_VIBPH</name>
<keyword evidence="1" id="KW-0614">Plasmid</keyword>
<geneLocation type="plasmid" evidence="1 2">
    <name>pHLA</name>
</geneLocation>
<evidence type="ECO:0000313" key="2">
    <source>
        <dbReference type="Proteomes" id="UP001156560"/>
    </source>
</evidence>
<dbReference type="RefSeq" id="WP_054574975.1">
    <property type="nucleotide sequence ID" value="NZ_CP114196.1"/>
</dbReference>
<dbReference type="EMBL" id="CP114196">
    <property type="protein sequence ID" value="WAT93638.1"/>
    <property type="molecule type" value="Genomic_DNA"/>
</dbReference>